<gene>
    <name evidence="1" type="ORF">PU630_08865</name>
</gene>
<proteinExistence type="predicted"/>
<dbReference type="Proteomes" id="UP001214553">
    <property type="component" value="Chromosome"/>
</dbReference>
<accession>A0ABY8BY79</accession>
<sequence>MVTVSRNTLTIDGDDLVIVPRGLDKLWGFRRRIVVPLSRIVEVRVEERPHHVPKGWRGPGLDTGWKLSGTFHPHGERHYWNFSGIGPALNIKLDGSGRFSQLYLSVGDAEQTHKWLAGAAAAHRGPRRAQRRA</sequence>
<evidence type="ECO:0000313" key="2">
    <source>
        <dbReference type="Proteomes" id="UP001214553"/>
    </source>
</evidence>
<name>A0ABY8BY79_9MICO</name>
<reference evidence="1 2" key="1">
    <citation type="submission" date="2023-03" db="EMBL/GenBank/DDBJ databases">
        <title>Genome sequence of Microbacterium sp. KACC 23027.</title>
        <authorList>
            <person name="Kim S."/>
            <person name="Heo J."/>
            <person name="Kwon S.-W."/>
        </authorList>
    </citation>
    <scope>NUCLEOTIDE SEQUENCE [LARGE SCALE GENOMIC DNA]</scope>
    <source>
        <strain evidence="1 2">KACC 23027</strain>
    </source>
</reference>
<organism evidence="1 2">
    <name type="scientific">Microbacterium horticulturae</name>
    <dbReference type="NCBI Taxonomy" id="3028316"/>
    <lineage>
        <taxon>Bacteria</taxon>
        <taxon>Bacillati</taxon>
        <taxon>Actinomycetota</taxon>
        <taxon>Actinomycetes</taxon>
        <taxon>Micrococcales</taxon>
        <taxon>Microbacteriaceae</taxon>
        <taxon>Microbacterium</taxon>
    </lineage>
</organism>
<dbReference type="EMBL" id="CP119108">
    <property type="protein sequence ID" value="WEG07383.1"/>
    <property type="molecule type" value="Genomic_DNA"/>
</dbReference>
<keyword evidence="2" id="KW-1185">Reference proteome</keyword>
<dbReference type="RefSeq" id="WP_275276722.1">
    <property type="nucleotide sequence ID" value="NZ_CP119108.1"/>
</dbReference>
<evidence type="ECO:0000313" key="1">
    <source>
        <dbReference type="EMBL" id="WEG07383.1"/>
    </source>
</evidence>
<protein>
    <submittedName>
        <fullName evidence="1">Uncharacterized protein</fullName>
    </submittedName>
</protein>